<dbReference type="PANTHER" id="PTHR47581:SF2">
    <property type="entry name" value="OS09G0431600 PROTEIN"/>
    <property type="match status" value="1"/>
</dbReference>
<accession>A0A6B9V9W5</accession>
<proteinExistence type="predicted"/>
<dbReference type="PANTHER" id="PTHR47581">
    <property type="entry name" value="OS09G0431600 PROTEIN"/>
    <property type="match status" value="1"/>
</dbReference>
<evidence type="ECO:0000313" key="1">
    <source>
        <dbReference type="EMBL" id="QHN78290.1"/>
    </source>
</evidence>
<name>A0A6B9V9W5_ARAHY</name>
<dbReference type="Proteomes" id="UP000464620">
    <property type="component" value="Chromosome B09"/>
</dbReference>
<reference evidence="1 2" key="1">
    <citation type="submission" date="2020-01" db="EMBL/GenBank/DDBJ databases">
        <title>Genome sequence of Arachis hypogaea, cultivar Shitouqi.</title>
        <authorList>
            <person name="Zhuang W."/>
            <person name="Chen H."/>
            <person name="Varshney R."/>
            <person name="Wang D."/>
            <person name="Ming R."/>
        </authorList>
    </citation>
    <scope>NUCLEOTIDE SEQUENCE [LARGE SCALE GENOMIC DNA]</scope>
    <source>
        <tissue evidence="1">Young leaf</tissue>
    </source>
</reference>
<dbReference type="InterPro" id="IPR044781">
    <property type="entry name" value="At5g10690-like"/>
</dbReference>
<gene>
    <name evidence="1" type="ORF">DS421_19g660110</name>
</gene>
<protein>
    <submittedName>
        <fullName evidence="1">Pentatricopeptide repeat-containing protein</fullName>
    </submittedName>
</protein>
<dbReference type="EMBL" id="CP031001">
    <property type="protein sequence ID" value="QHN78290.1"/>
    <property type="molecule type" value="Genomic_DNA"/>
</dbReference>
<organism evidence="1 2">
    <name type="scientific">Arachis hypogaea</name>
    <name type="common">Peanut</name>
    <dbReference type="NCBI Taxonomy" id="3818"/>
    <lineage>
        <taxon>Eukaryota</taxon>
        <taxon>Viridiplantae</taxon>
        <taxon>Streptophyta</taxon>
        <taxon>Embryophyta</taxon>
        <taxon>Tracheophyta</taxon>
        <taxon>Spermatophyta</taxon>
        <taxon>Magnoliopsida</taxon>
        <taxon>eudicotyledons</taxon>
        <taxon>Gunneridae</taxon>
        <taxon>Pentapetalae</taxon>
        <taxon>rosids</taxon>
        <taxon>fabids</taxon>
        <taxon>Fabales</taxon>
        <taxon>Fabaceae</taxon>
        <taxon>Papilionoideae</taxon>
        <taxon>50 kb inversion clade</taxon>
        <taxon>dalbergioids sensu lato</taxon>
        <taxon>Dalbergieae</taxon>
        <taxon>Pterocarpus clade</taxon>
        <taxon>Arachis</taxon>
    </lineage>
</organism>
<dbReference type="AlphaFoldDB" id="A0A6B9V9W5"/>
<evidence type="ECO:0000313" key="2">
    <source>
        <dbReference type="Proteomes" id="UP000464620"/>
    </source>
</evidence>
<sequence>MMRAFALQGDYDLVKNLHKRIWPDSIGIILPVVQKEANHLLMKTSLNVGQVVTTLAVYGNWSFE</sequence>